<dbReference type="KEGG" id="ala:BFG52_05270"/>
<keyword evidence="3 5" id="KW-0547">Nucleotide-binding</keyword>
<reference evidence="6 7" key="1">
    <citation type="submission" date="2016-08" db="EMBL/GenBank/DDBJ databases">
        <authorList>
            <person name="Seilhamer J.J."/>
        </authorList>
    </citation>
    <scope>NUCLEOTIDE SEQUENCE [LARGE SCALE GENOMIC DNA]</scope>
    <source>
        <strain evidence="6 7">BRTC-1</strain>
    </source>
</reference>
<evidence type="ECO:0000256" key="2">
    <source>
        <dbReference type="ARBA" id="ARBA00022679"/>
    </source>
</evidence>
<dbReference type="Pfam" id="PF01874">
    <property type="entry name" value="CitG"/>
    <property type="match status" value="1"/>
</dbReference>
<dbReference type="AlphaFoldDB" id="A0A1B2M413"/>
<organism evidence="6 7">
    <name type="scientific">Acinetobacter larvae</name>
    <dbReference type="NCBI Taxonomy" id="1789224"/>
    <lineage>
        <taxon>Bacteria</taxon>
        <taxon>Pseudomonadati</taxon>
        <taxon>Pseudomonadota</taxon>
        <taxon>Gammaproteobacteria</taxon>
        <taxon>Moraxellales</taxon>
        <taxon>Moraxellaceae</taxon>
        <taxon>Acinetobacter</taxon>
    </lineage>
</organism>
<dbReference type="InterPro" id="IPR002736">
    <property type="entry name" value="CitG"/>
</dbReference>
<evidence type="ECO:0000256" key="4">
    <source>
        <dbReference type="ARBA" id="ARBA00022840"/>
    </source>
</evidence>
<keyword evidence="7" id="KW-1185">Reference proteome</keyword>
<dbReference type="GO" id="GO:0051191">
    <property type="term" value="P:prosthetic group biosynthetic process"/>
    <property type="evidence" value="ECO:0007669"/>
    <property type="project" value="TreeGrafter"/>
</dbReference>
<proteinExistence type="inferred from homology"/>
<evidence type="ECO:0000256" key="1">
    <source>
        <dbReference type="ARBA" id="ARBA00001210"/>
    </source>
</evidence>
<dbReference type="HAMAP" id="MF_01883">
    <property type="entry name" value="MdcB"/>
    <property type="match status" value="1"/>
</dbReference>
<dbReference type="GO" id="GO:0005524">
    <property type="term" value="F:ATP binding"/>
    <property type="evidence" value="ECO:0007669"/>
    <property type="project" value="UniProtKB-KW"/>
</dbReference>
<dbReference type="InterPro" id="IPR017555">
    <property type="entry name" value="TriPribosyl-deP-CoA_syn"/>
</dbReference>
<dbReference type="PANTHER" id="PTHR30201:SF2">
    <property type="entry name" value="2-(5''-TRIPHOSPHORIBOSYL)-3'-DEPHOSPHOCOENZYME-A SYNTHASE"/>
    <property type="match status" value="1"/>
</dbReference>
<keyword evidence="4 5" id="KW-0067">ATP-binding</keyword>
<dbReference type="STRING" id="1789224.BFG52_05270"/>
<evidence type="ECO:0000256" key="3">
    <source>
        <dbReference type="ARBA" id="ARBA00022741"/>
    </source>
</evidence>
<dbReference type="NCBIfam" id="NF002315">
    <property type="entry name" value="PRK01237.1"/>
    <property type="match status" value="1"/>
</dbReference>
<dbReference type="Proteomes" id="UP000093391">
    <property type="component" value="Chromosome"/>
</dbReference>
<evidence type="ECO:0000256" key="5">
    <source>
        <dbReference type="HAMAP-Rule" id="MF_01883"/>
    </source>
</evidence>
<evidence type="ECO:0000313" key="7">
    <source>
        <dbReference type="Proteomes" id="UP000093391"/>
    </source>
</evidence>
<comment type="function">
    <text evidence="5">Involved in the formation of 2-(5''-phosphoribosyl)-3'-dephosphocoenzyme-A, the prosthetic group of the acyl-carrier protein of the malonate decarboxylase.</text>
</comment>
<dbReference type="EC" id="2.4.2.52" evidence="5"/>
<keyword evidence="2 5" id="KW-0808">Transferase</keyword>
<dbReference type="NCBIfam" id="TIGR03132">
    <property type="entry name" value="malonate_mdcB"/>
    <property type="match status" value="1"/>
</dbReference>
<evidence type="ECO:0000313" key="6">
    <source>
        <dbReference type="EMBL" id="AOA59881.1"/>
    </source>
</evidence>
<dbReference type="PANTHER" id="PTHR30201">
    <property type="entry name" value="TRIPHOSPHORIBOSYL-DEPHOSPHO-COA SYNTHASE"/>
    <property type="match status" value="1"/>
</dbReference>
<comment type="catalytic activity">
    <reaction evidence="1 5">
        <text>3'-dephospho-CoA + ATP = 2'-(5''-triphospho-alpha-D-ribosyl)-3'-dephospho-CoA + adenine</text>
        <dbReference type="Rhea" id="RHEA:15117"/>
        <dbReference type="ChEBI" id="CHEBI:16708"/>
        <dbReference type="ChEBI" id="CHEBI:30616"/>
        <dbReference type="ChEBI" id="CHEBI:57328"/>
        <dbReference type="ChEBI" id="CHEBI:61378"/>
        <dbReference type="EC" id="2.4.2.52"/>
    </reaction>
</comment>
<name>A0A1B2M413_9GAMM</name>
<comment type="similarity">
    <text evidence="5">Belongs to the CitG/MdcB family.</text>
</comment>
<accession>A0A1B2M413</accession>
<gene>
    <name evidence="5" type="primary">mdcB</name>
    <name evidence="6" type="ORF">BFG52_05270</name>
</gene>
<dbReference type="EMBL" id="CP016895">
    <property type="protein sequence ID" value="AOA59881.1"/>
    <property type="molecule type" value="Genomic_DNA"/>
</dbReference>
<dbReference type="Gene3D" id="1.10.4200.10">
    <property type="entry name" value="Triphosphoribosyl-dephospho-CoA protein"/>
    <property type="match status" value="1"/>
</dbReference>
<protein>
    <recommendedName>
        <fullName evidence="5">Probable 2-(5''-triphosphoribosyl)-3'-dephosphocoenzyme-A synthase</fullName>
        <shortName evidence="5">2-(5''-triphosphoribosyl)-3'-dephospho-CoA synthase</shortName>
        <ecNumber evidence="5">2.4.2.52</ecNumber>
    </recommendedName>
</protein>
<sequence>MQPEITNSILAQLAVQALLDEVNLTPKPALVDQRGAGAHQDLSLPLMEDSARSLYTTFLKMATAAQRHQAIDRALRAEIGAIGRLGEQQMLERTQGVNTHRGAIWAMGLMVTATAWLCKVARLTDPCIPAHQNFSVLKVCAVAGQIARIEDPYLKNNTPTSLSHGQRVQQRYGLEGAKQQAQQGFPLISRLGWVQLQADRHRGVDEASARLNALLRMMTVMSDTCVVHRGGLLALQRMQHGAQQVLASGGCSTLSGKAALAQLENQLLAMNASPGGAADLLAVLLFIDAIAAGRAWKNKEESNGNITF</sequence>
<dbReference type="GO" id="GO:0046917">
    <property type="term" value="F:triphosphoribosyl-dephospho-CoA synthase activity"/>
    <property type="evidence" value="ECO:0007669"/>
    <property type="project" value="UniProtKB-UniRule"/>
</dbReference>